<gene>
    <name evidence="7" type="ORF">DMC30DRAFT_412967</name>
</gene>
<dbReference type="CDD" id="cd02979">
    <property type="entry name" value="PHOX_C"/>
    <property type="match status" value="1"/>
</dbReference>
<dbReference type="InterPro" id="IPR036249">
    <property type="entry name" value="Thioredoxin-like_sf"/>
</dbReference>
<comment type="caution">
    <text evidence="7">The sequence shown here is derived from an EMBL/GenBank/DDBJ whole genome shotgun (WGS) entry which is preliminary data.</text>
</comment>
<dbReference type="Proteomes" id="UP000311382">
    <property type="component" value="Unassembled WGS sequence"/>
</dbReference>
<keyword evidence="3" id="KW-0274">FAD</keyword>
<dbReference type="PRINTS" id="PR00420">
    <property type="entry name" value="RNGMNOXGNASE"/>
</dbReference>
<dbReference type="EMBL" id="SOZI01000001">
    <property type="protein sequence ID" value="TNY24728.1"/>
    <property type="molecule type" value="Genomic_DNA"/>
</dbReference>
<dbReference type="SUPFAM" id="SSF51905">
    <property type="entry name" value="FAD/NAD(P)-binding domain"/>
    <property type="match status" value="1"/>
</dbReference>
<organism evidence="7 8">
    <name type="scientific">Rhodotorula diobovata</name>
    <dbReference type="NCBI Taxonomy" id="5288"/>
    <lineage>
        <taxon>Eukaryota</taxon>
        <taxon>Fungi</taxon>
        <taxon>Dikarya</taxon>
        <taxon>Basidiomycota</taxon>
        <taxon>Pucciniomycotina</taxon>
        <taxon>Microbotryomycetes</taxon>
        <taxon>Sporidiobolales</taxon>
        <taxon>Sporidiobolaceae</taxon>
        <taxon>Rhodotorula</taxon>
    </lineage>
</organism>
<evidence type="ECO:0000259" key="6">
    <source>
        <dbReference type="Pfam" id="PF07976"/>
    </source>
</evidence>
<dbReference type="Gene3D" id="3.50.50.60">
    <property type="entry name" value="FAD/NAD(P)-binding domain"/>
    <property type="match status" value="1"/>
</dbReference>
<dbReference type="SUPFAM" id="SSF52833">
    <property type="entry name" value="Thioredoxin-like"/>
    <property type="match status" value="1"/>
</dbReference>
<name>A0A5C5G6L7_9BASI</name>
<dbReference type="Pfam" id="PF07976">
    <property type="entry name" value="Phe_hydrox_dim"/>
    <property type="match status" value="1"/>
</dbReference>
<keyword evidence="2" id="KW-0285">Flavoprotein</keyword>
<dbReference type="Pfam" id="PF01494">
    <property type="entry name" value="FAD_binding_3"/>
    <property type="match status" value="1"/>
</dbReference>
<dbReference type="Gene3D" id="3.40.30.20">
    <property type="match status" value="1"/>
</dbReference>
<dbReference type="PANTHER" id="PTHR43004">
    <property type="entry name" value="TRK SYSTEM POTASSIUM UPTAKE PROTEIN"/>
    <property type="match status" value="1"/>
</dbReference>
<keyword evidence="4" id="KW-0560">Oxidoreductase</keyword>
<dbReference type="OrthoDB" id="1716816at2759"/>
<evidence type="ECO:0000256" key="1">
    <source>
        <dbReference type="ARBA" id="ARBA00007801"/>
    </source>
</evidence>
<evidence type="ECO:0000313" key="7">
    <source>
        <dbReference type="EMBL" id="TNY24728.1"/>
    </source>
</evidence>
<accession>A0A5C5G6L7</accession>
<dbReference type="STRING" id="5288.A0A5C5G6L7"/>
<evidence type="ECO:0000259" key="5">
    <source>
        <dbReference type="Pfam" id="PF01494"/>
    </source>
</evidence>
<dbReference type="InterPro" id="IPR038220">
    <property type="entry name" value="PHOX_C_sf"/>
</dbReference>
<dbReference type="InterPro" id="IPR050641">
    <property type="entry name" value="RIFMO-like"/>
</dbReference>
<evidence type="ECO:0000256" key="2">
    <source>
        <dbReference type="ARBA" id="ARBA00022630"/>
    </source>
</evidence>
<feature type="domain" description="Phenol hydroxylase-like C-terminal dimerisation" evidence="6">
    <location>
        <begin position="450"/>
        <end position="646"/>
    </location>
</feature>
<protein>
    <submittedName>
        <fullName evidence="7">FAD binding domain protein</fullName>
    </submittedName>
</protein>
<dbReference type="PANTHER" id="PTHR43004:SF20">
    <property type="entry name" value="2-MONOOXYGENASE, PUTATIVE (AFU_ORTHOLOGUE AFUA_1G13660)-RELATED"/>
    <property type="match status" value="1"/>
</dbReference>
<dbReference type="InterPro" id="IPR036188">
    <property type="entry name" value="FAD/NAD-bd_sf"/>
</dbReference>
<sequence length="647" mass="71428">MVPTSEYDVVIVGAGPAGLMLATWLSALKIRTKVVDKRSVKVLAGQADGVQCRTLEVAHSFGFVDRLIKEGAHINEICNWTPSIEGGLERTKRMPDNEPGTSRFPHVVLTQGRIERFLLDAMKDFNNLTVDRSIAPTGMTVDATLESDFSASAYPVSLTLRHLTEEESTPTQVGTVASGLHRSNVLSDDEADAMNGSVARGAYAHAGEEETVRAKFVVGCDGARSWVRKQLGLSLEGESANSLWGVLDAVVVTDFPDIRLKSSIQSKDAGSILVVPREKDLVRFYVQMGSTDPNERFDRSSISPESIVATAQRIFAPFKLECRHIDWWTIYEVGQRLCKTVTLDNRVFLAGDAFHTHSPKAGQGMNTSMMDSYNLGWKIAHVVQGKAAPSILDTYGLERHKVARELIDYDWKLSRMFAGKPITSDGKPVSHEEFKKFYESIGKWASGTAVHYLPNALVAPEREPSLAPGLPHGQRFESHAVVALADARPWHLADRFLADGRWRLVLFAGDVREPQQRDQLEQVAAYLDSPQGPLRTFTPASDDLDSVIEVITVISNPRISVEPNAFPDVLWPPKKPYGSRCYDKLYADDSSPVTPNERGEIYRHLGIDPKTGCVALVRPDQTVSLVCALDEIQQVGAFLSQFMVTQL</sequence>
<feature type="domain" description="FAD-binding" evidence="5">
    <location>
        <begin position="6"/>
        <end position="408"/>
    </location>
</feature>
<evidence type="ECO:0000313" key="8">
    <source>
        <dbReference type="Proteomes" id="UP000311382"/>
    </source>
</evidence>
<keyword evidence="8" id="KW-1185">Reference proteome</keyword>
<comment type="similarity">
    <text evidence="1">Belongs to the PheA/TfdB FAD monooxygenase family.</text>
</comment>
<dbReference type="AlphaFoldDB" id="A0A5C5G6L7"/>
<dbReference type="GO" id="GO:0016709">
    <property type="term" value="F:oxidoreductase activity, acting on paired donors, with incorporation or reduction of molecular oxygen, NAD(P)H as one donor, and incorporation of one atom of oxygen"/>
    <property type="evidence" value="ECO:0007669"/>
    <property type="project" value="UniProtKB-ARBA"/>
</dbReference>
<dbReference type="GO" id="GO:0071949">
    <property type="term" value="F:FAD binding"/>
    <property type="evidence" value="ECO:0007669"/>
    <property type="project" value="InterPro"/>
</dbReference>
<proteinExistence type="inferred from homology"/>
<evidence type="ECO:0000256" key="3">
    <source>
        <dbReference type="ARBA" id="ARBA00022827"/>
    </source>
</evidence>
<dbReference type="SUPFAM" id="SSF54373">
    <property type="entry name" value="FAD-linked reductases, C-terminal domain"/>
    <property type="match status" value="1"/>
</dbReference>
<dbReference type="InterPro" id="IPR012941">
    <property type="entry name" value="Phe_hydrox_C_dim_dom"/>
</dbReference>
<evidence type="ECO:0000256" key="4">
    <source>
        <dbReference type="ARBA" id="ARBA00023002"/>
    </source>
</evidence>
<dbReference type="InterPro" id="IPR002938">
    <property type="entry name" value="FAD-bd"/>
</dbReference>
<dbReference type="Gene3D" id="3.30.9.10">
    <property type="entry name" value="D-Amino Acid Oxidase, subunit A, domain 2"/>
    <property type="match status" value="1"/>
</dbReference>
<reference evidence="7 8" key="1">
    <citation type="submission" date="2019-03" db="EMBL/GenBank/DDBJ databases">
        <title>Rhodosporidium diobovatum UCD-FST 08-225 genome sequencing, assembly, and annotation.</title>
        <authorList>
            <person name="Fakankun I.U."/>
            <person name="Fristensky B."/>
            <person name="Levin D.B."/>
        </authorList>
    </citation>
    <scope>NUCLEOTIDE SEQUENCE [LARGE SCALE GENOMIC DNA]</scope>
    <source>
        <strain evidence="7 8">UCD-FST 08-225</strain>
    </source>
</reference>